<gene>
    <name evidence="1" type="ORF">Acr_14g0008910</name>
</gene>
<name>A0A7J0FRC2_9ERIC</name>
<comment type="caution">
    <text evidence="1">The sequence shown here is derived from an EMBL/GenBank/DDBJ whole genome shotgun (WGS) entry which is preliminary data.</text>
</comment>
<dbReference type="OrthoDB" id="8042871at2759"/>
<reference evidence="1 2" key="1">
    <citation type="submission" date="2019-07" db="EMBL/GenBank/DDBJ databases">
        <title>De Novo Assembly of kiwifruit Actinidia rufa.</title>
        <authorList>
            <person name="Sugita-Konishi S."/>
            <person name="Sato K."/>
            <person name="Mori E."/>
            <person name="Abe Y."/>
            <person name="Kisaki G."/>
            <person name="Hamano K."/>
            <person name="Suezawa K."/>
            <person name="Otani M."/>
            <person name="Fukuda T."/>
            <person name="Manabe T."/>
            <person name="Gomi K."/>
            <person name="Tabuchi M."/>
            <person name="Akimitsu K."/>
            <person name="Kataoka I."/>
        </authorList>
    </citation>
    <scope>NUCLEOTIDE SEQUENCE [LARGE SCALE GENOMIC DNA]</scope>
    <source>
        <strain evidence="2">cv. Fuchu</strain>
    </source>
</reference>
<dbReference type="Proteomes" id="UP000585474">
    <property type="component" value="Unassembled WGS sequence"/>
</dbReference>
<protein>
    <submittedName>
        <fullName evidence="1">Uncharacterized protein</fullName>
    </submittedName>
</protein>
<organism evidence="1 2">
    <name type="scientific">Actinidia rufa</name>
    <dbReference type="NCBI Taxonomy" id="165716"/>
    <lineage>
        <taxon>Eukaryota</taxon>
        <taxon>Viridiplantae</taxon>
        <taxon>Streptophyta</taxon>
        <taxon>Embryophyta</taxon>
        <taxon>Tracheophyta</taxon>
        <taxon>Spermatophyta</taxon>
        <taxon>Magnoliopsida</taxon>
        <taxon>eudicotyledons</taxon>
        <taxon>Gunneridae</taxon>
        <taxon>Pentapetalae</taxon>
        <taxon>asterids</taxon>
        <taxon>Ericales</taxon>
        <taxon>Actinidiaceae</taxon>
        <taxon>Actinidia</taxon>
    </lineage>
</organism>
<dbReference type="EMBL" id="BJWL01000014">
    <property type="protein sequence ID" value="GFZ01256.1"/>
    <property type="molecule type" value="Genomic_DNA"/>
</dbReference>
<dbReference type="AlphaFoldDB" id="A0A7J0FRC2"/>
<keyword evidence="2" id="KW-1185">Reference proteome</keyword>
<sequence length="259" mass="28160">MSRANPRMSKLTASSIKHTFSAAYWATSTPPSGAGRNASAAEAAAIRMSLDVGIGSNFNNWFSLLLRPDCGYHGLRLRLPQSLLRRLLEGYKKRELKEEIKVLRMEKVQLLLFKVGIGERNLMVDLDGATGPVLVPEERVYNATIAKEFGHVKRDCTLRKDKGKKCDDASSCNSLVVADDGDCLTVSEVIVSSLVECGRALGILTKSSIAAGSWSSIAAESWSLIAASHGLRLQLVMVLDCGCLKVSFDVSWKAIRRGS</sequence>
<proteinExistence type="predicted"/>
<evidence type="ECO:0000313" key="2">
    <source>
        <dbReference type="Proteomes" id="UP000585474"/>
    </source>
</evidence>
<evidence type="ECO:0000313" key="1">
    <source>
        <dbReference type="EMBL" id="GFZ01256.1"/>
    </source>
</evidence>
<accession>A0A7J0FRC2</accession>